<dbReference type="InterPro" id="IPR013087">
    <property type="entry name" value="Znf_C2H2_type"/>
</dbReference>
<evidence type="ECO:0000256" key="2">
    <source>
        <dbReference type="ARBA" id="ARBA00022737"/>
    </source>
</evidence>
<gene>
    <name evidence="7" type="ORF">M413DRAFT_248700</name>
</gene>
<evidence type="ECO:0000313" key="8">
    <source>
        <dbReference type="Proteomes" id="UP000053424"/>
    </source>
</evidence>
<reference evidence="8" key="2">
    <citation type="submission" date="2015-01" db="EMBL/GenBank/DDBJ databases">
        <title>Evolutionary Origins and Diversification of the Mycorrhizal Mutualists.</title>
        <authorList>
            <consortium name="DOE Joint Genome Institute"/>
            <consortium name="Mycorrhizal Genomics Consortium"/>
            <person name="Kohler A."/>
            <person name="Kuo A."/>
            <person name="Nagy L.G."/>
            <person name="Floudas D."/>
            <person name="Copeland A."/>
            <person name="Barry K.W."/>
            <person name="Cichocki N."/>
            <person name="Veneault-Fourrey C."/>
            <person name="LaButti K."/>
            <person name="Lindquist E.A."/>
            <person name="Lipzen A."/>
            <person name="Lundell T."/>
            <person name="Morin E."/>
            <person name="Murat C."/>
            <person name="Riley R."/>
            <person name="Ohm R."/>
            <person name="Sun H."/>
            <person name="Tunlid A."/>
            <person name="Henrissat B."/>
            <person name="Grigoriev I.V."/>
            <person name="Hibbett D.S."/>
            <person name="Martin F."/>
        </authorList>
    </citation>
    <scope>NUCLEOTIDE SEQUENCE [LARGE SCALE GENOMIC DNA]</scope>
    <source>
        <strain evidence="8">h7</strain>
    </source>
</reference>
<keyword evidence="8" id="KW-1185">Reference proteome</keyword>
<dbReference type="Pfam" id="PF12874">
    <property type="entry name" value="zf-met"/>
    <property type="match status" value="2"/>
</dbReference>
<name>A0A0C3C3U4_HEBCY</name>
<dbReference type="PANTHER" id="PTHR24379">
    <property type="entry name" value="KRAB AND ZINC FINGER DOMAIN-CONTAINING"/>
    <property type="match status" value="1"/>
</dbReference>
<evidence type="ECO:0000256" key="3">
    <source>
        <dbReference type="ARBA" id="ARBA00022771"/>
    </source>
</evidence>
<keyword evidence="3 5" id="KW-0863">Zinc-finger</keyword>
<dbReference type="GO" id="GO:0008270">
    <property type="term" value="F:zinc ion binding"/>
    <property type="evidence" value="ECO:0007669"/>
    <property type="project" value="UniProtKB-KW"/>
</dbReference>
<evidence type="ECO:0000256" key="1">
    <source>
        <dbReference type="ARBA" id="ARBA00022723"/>
    </source>
</evidence>
<evidence type="ECO:0000256" key="5">
    <source>
        <dbReference type="PROSITE-ProRule" id="PRU00042"/>
    </source>
</evidence>
<feature type="domain" description="C2H2-type" evidence="6">
    <location>
        <begin position="75"/>
        <end position="104"/>
    </location>
</feature>
<dbReference type="SMART" id="SM00355">
    <property type="entry name" value="ZnF_C2H2"/>
    <property type="match status" value="6"/>
</dbReference>
<dbReference type="PROSITE" id="PS00028">
    <property type="entry name" value="ZINC_FINGER_C2H2_1"/>
    <property type="match status" value="4"/>
</dbReference>
<evidence type="ECO:0000313" key="7">
    <source>
        <dbReference type="EMBL" id="KIM38251.1"/>
    </source>
</evidence>
<dbReference type="SUPFAM" id="SSF57667">
    <property type="entry name" value="beta-beta-alpha zinc fingers"/>
    <property type="match status" value="2"/>
</dbReference>
<accession>A0A0C3C3U4</accession>
<dbReference type="AlphaFoldDB" id="A0A0C3C3U4"/>
<evidence type="ECO:0000259" key="6">
    <source>
        <dbReference type="PROSITE" id="PS50157"/>
    </source>
</evidence>
<dbReference type="STRING" id="686832.A0A0C3C3U4"/>
<dbReference type="OrthoDB" id="6077919at2759"/>
<dbReference type="EMBL" id="KN831792">
    <property type="protein sequence ID" value="KIM38251.1"/>
    <property type="molecule type" value="Genomic_DNA"/>
</dbReference>
<dbReference type="PROSITE" id="PS50157">
    <property type="entry name" value="ZINC_FINGER_C2H2_2"/>
    <property type="match status" value="3"/>
</dbReference>
<organism evidence="7 8">
    <name type="scientific">Hebeloma cylindrosporum</name>
    <dbReference type="NCBI Taxonomy" id="76867"/>
    <lineage>
        <taxon>Eukaryota</taxon>
        <taxon>Fungi</taxon>
        <taxon>Dikarya</taxon>
        <taxon>Basidiomycota</taxon>
        <taxon>Agaricomycotina</taxon>
        <taxon>Agaricomycetes</taxon>
        <taxon>Agaricomycetidae</taxon>
        <taxon>Agaricales</taxon>
        <taxon>Agaricineae</taxon>
        <taxon>Hymenogastraceae</taxon>
        <taxon>Hebeloma</taxon>
    </lineage>
</organism>
<dbReference type="HOGENOM" id="CLU_075838_1_1_1"/>
<sequence>MPIAPFCLTCGKTFATVSGMRSHCRSKRRHKAYSYVCEPCDLAFVHLAALQSHINSPRHAYDDLSDYTFNSDVRHKCNLCAKEFKTRKALSQHKDSLAHRDRTLQCLFCHGMFKSASGIAFHLESGCHQVSRHEVTAAVHAMQVSPPISLNPLMIEAAAAPTVPHTVDDDAAHSFVYAVPSSFNGRAYQCHLCYKAFRSLYSLTGHLNSPAHDDDEFMCPKCERRFKLVSGFIQHLESGACGLAKRKAIEAYFNDLSGQFSRLLKV</sequence>
<dbReference type="Proteomes" id="UP000053424">
    <property type="component" value="Unassembled WGS sequence"/>
</dbReference>
<dbReference type="InterPro" id="IPR036236">
    <property type="entry name" value="Znf_C2H2_sf"/>
</dbReference>
<dbReference type="Pfam" id="PF13912">
    <property type="entry name" value="zf-C2H2_6"/>
    <property type="match status" value="2"/>
</dbReference>
<feature type="domain" description="C2H2-type" evidence="6">
    <location>
        <begin position="188"/>
        <end position="217"/>
    </location>
</feature>
<protein>
    <recommendedName>
        <fullName evidence="6">C2H2-type domain-containing protein</fullName>
    </recommendedName>
</protein>
<feature type="domain" description="C2H2-type" evidence="6">
    <location>
        <begin position="35"/>
        <end position="64"/>
    </location>
</feature>
<dbReference type="PANTHER" id="PTHR24379:SF121">
    <property type="entry name" value="C2H2-TYPE DOMAIN-CONTAINING PROTEIN"/>
    <property type="match status" value="1"/>
</dbReference>
<reference evidence="7 8" key="1">
    <citation type="submission" date="2014-04" db="EMBL/GenBank/DDBJ databases">
        <authorList>
            <consortium name="DOE Joint Genome Institute"/>
            <person name="Kuo A."/>
            <person name="Gay G."/>
            <person name="Dore J."/>
            <person name="Kohler A."/>
            <person name="Nagy L.G."/>
            <person name="Floudas D."/>
            <person name="Copeland A."/>
            <person name="Barry K.W."/>
            <person name="Cichocki N."/>
            <person name="Veneault-Fourrey C."/>
            <person name="LaButti K."/>
            <person name="Lindquist E.A."/>
            <person name="Lipzen A."/>
            <person name="Lundell T."/>
            <person name="Morin E."/>
            <person name="Murat C."/>
            <person name="Sun H."/>
            <person name="Tunlid A."/>
            <person name="Henrissat B."/>
            <person name="Grigoriev I.V."/>
            <person name="Hibbett D.S."/>
            <person name="Martin F."/>
            <person name="Nordberg H.P."/>
            <person name="Cantor M.N."/>
            <person name="Hua S.X."/>
        </authorList>
    </citation>
    <scope>NUCLEOTIDE SEQUENCE [LARGE SCALE GENOMIC DNA]</scope>
    <source>
        <strain evidence="8">h7</strain>
    </source>
</reference>
<keyword evidence="1" id="KW-0479">Metal-binding</keyword>
<keyword evidence="2" id="KW-0677">Repeat</keyword>
<evidence type="ECO:0000256" key="4">
    <source>
        <dbReference type="ARBA" id="ARBA00022833"/>
    </source>
</evidence>
<keyword evidence="4" id="KW-0862">Zinc</keyword>
<dbReference type="Gene3D" id="3.30.160.60">
    <property type="entry name" value="Classic Zinc Finger"/>
    <property type="match status" value="3"/>
</dbReference>
<proteinExistence type="predicted"/>